<dbReference type="KEGG" id="pars:DRW48_14555"/>
<evidence type="ECO:0000313" key="1">
    <source>
        <dbReference type="EMBL" id="AXC50738.1"/>
    </source>
</evidence>
<reference evidence="2" key="1">
    <citation type="submission" date="2018-07" db="EMBL/GenBank/DDBJ databases">
        <title>Genome sequencing of Paracoccus sp. SC2-6.</title>
        <authorList>
            <person name="Heo J."/>
            <person name="Kim S.-J."/>
            <person name="Kwon S.-W."/>
        </authorList>
    </citation>
    <scope>NUCLEOTIDE SEQUENCE [LARGE SCALE GENOMIC DNA]</scope>
    <source>
        <strain evidence="2">SC2-6</strain>
    </source>
</reference>
<name>A0A344PMY3_9RHOB</name>
<dbReference type="InterPro" id="IPR029032">
    <property type="entry name" value="AhpD-like"/>
</dbReference>
<dbReference type="EMBL" id="CP030918">
    <property type="protein sequence ID" value="AXC50738.1"/>
    <property type="molecule type" value="Genomic_DNA"/>
</dbReference>
<organism evidence="1 2">
    <name type="scientific">Paracoccus suum</name>
    <dbReference type="NCBI Taxonomy" id="2259340"/>
    <lineage>
        <taxon>Bacteria</taxon>
        <taxon>Pseudomonadati</taxon>
        <taxon>Pseudomonadota</taxon>
        <taxon>Alphaproteobacteria</taxon>
        <taxon>Rhodobacterales</taxon>
        <taxon>Paracoccaceae</taxon>
        <taxon>Paracoccus</taxon>
    </lineage>
</organism>
<keyword evidence="2" id="KW-1185">Reference proteome</keyword>
<sequence>MRETSANLWDSPTAAPVAAARPNIVALSRAAETAVIAPRDGGAWWADWRRAVAARIATLNGQDAMAANWREGLDGEALKVADPAAGTDTILGFVDGVATHPKDVTAADVEALKAAGVSEADIVRLCELVAFISYQCRVAAGMALLEGAAQ</sequence>
<dbReference type="RefSeq" id="WP_114077055.1">
    <property type="nucleotide sequence ID" value="NZ_CP030918.1"/>
</dbReference>
<dbReference type="SUPFAM" id="SSF69118">
    <property type="entry name" value="AhpD-like"/>
    <property type="match status" value="1"/>
</dbReference>
<gene>
    <name evidence="1" type="ORF">DRW48_14555</name>
</gene>
<proteinExistence type="predicted"/>
<evidence type="ECO:0000313" key="2">
    <source>
        <dbReference type="Proteomes" id="UP000252023"/>
    </source>
</evidence>
<evidence type="ECO:0008006" key="3">
    <source>
        <dbReference type="Google" id="ProtNLM"/>
    </source>
</evidence>
<protein>
    <recommendedName>
        <fullName evidence="3">CMD domain protein</fullName>
    </recommendedName>
</protein>
<dbReference type="Gene3D" id="1.20.1290.10">
    <property type="entry name" value="AhpD-like"/>
    <property type="match status" value="1"/>
</dbReference>
<dbReference type="Proteomes" id="UP000252023">
    <property type="component" value="Chromosome"/>
</dbReference>
<dbReference type="AlphaFoldDB" id="A0A344PMY3"/>
<dbReference type="OrthoDB" id="5077630at2"/>
<accession>A0A344PMY3</accession>